<comment type="caution">
    <text evidence="6">The sequence shown here is derived from an EMBL/GenBank/DDBJ whole genome shotgun (WGS) entry which is preliminary data.</text>
</comment>
<feature type="region of interest" description="Disordered" evidence="4">
    <location>
        <begin position="1"/>
        <end position="42"/>
    </location>
</feature>
<evidence type="ECO:0000256" key="4">
    <source>
        <dbReference type="SAM" id="MobiDB-lite"/>
    </source>
</evidence>
<dbReference type="GO" id="GO:0003677">
    <property type="term" value="F:DNA binding"/>
    <property type="evidence" value="ECO:0007669"/>
    <property type="project" value="UniProtKB-KW"/>
</dbReference>
<organism evidence="6 7">
    <name type="scientific">Halorubrum tebenquichense DSM 14210</name>
    <dbReference type="NCBI Taxonomy" id="1227485"/>
    <lineage>
        <taxon>Archaea</taxon>
        <taxon>Methanobacteriati</taxon>
        <taxon>Methanobacteriota</taxon>
        <taxon>Stenosarchaea group</taxon>
        <taxon>Halobacteria</taxon>
        <taxon>Halobacteriales</taxon>
        <taxon>Haloferacaceae</taxon>
        <taxon>Halorubrum</taxon>
    </lineage>
</organism>
<dbReference type="InterPro" id="IPR000055">
    <property type="entry name" value="Restrct_endonuc_typeI_TRD"/>
</dbReference>
<reference evidence="6 7" key="1">
    <citation type="journal article" date="2014" name="PLoS Genet.">
        <title>Phylogenetically driven sequencing of extremely halophilic archaea reveals strategies for static and dynamic osmo-response.</title>
        <authorList>
            <person name="Becker E.A."/>
            <person name="Seitzer P.M."/>
            <person name="Tritt A."/>
            <person name="Larsen D."/>
            <person name="Krusor M."/>
            <person name="Yao A.I."/>
            <person name="Wu D."/>
            <person name="Madern D."/>
            <person name="Eisen J.A."/>
            <person name="Darling A.E."/>
            <person name="Facciotti M.T."/>
        </authorList>
    </citation>
    <scope>NUCLEOTIDE SEQUENCE [LARGE SCALE GENOMIC DNA]</scope>
    <source>
        <strain evidence="6 7">DSM 14210</strain>
    </source>
</reference>
<comment type="similarity">
    <text evidence="1">Belongs to the type-I restriction system S methylase family.</text>
</comment>
<dbReference type="InterPro" id="IPR044946">
    <property type="entry name" value="Restrct_endonuc_typeI_TRD_sf"/>
</dbReference>
<evidence type="ECO:0000259" key="5">
    <source>
        <dbReference type="Pfam" id="PF01420"/>
    </source>
</evidence>
<feature type="domain" description="Type I restriction modification DNA specificity" evidence="5">
    <location>
        <begin position="222"/>
        <end position="388"/>
    </location>
</feature>
<keyword evidence="3" id="KW-0238">DNA-binding</keyword>
<dbReference type="CDD" id="cd17246">
    <property type="entry name" value="RMtype1_S_SonII-TRD2-CR2_like"/>
    <property type="match status" value="1"/>
</dbReference>
<evidence type="ECO:0000313" key="6">
    <source>
        <dbReference type="EMBL" id="ELZ38658.1"/>
    </source>
</evidence>
<feature type="compositionally biased region" description="Basic and acidic residues" evidence="4">
    <location>
        <begin position="20"/>
        <end position="41"/>
    </location>
</feature>
<evidence type="ECO:0000256" key="2">
    <source>
        <dbReference type="ARBA" id="ARBA00022747"/>
    </source>
</evidence>
<dbReference type="EMBL" id="AOJD01000037">
    <property type="protein sequence ID" value="ELZ38658.1"/>
    <property type="molecule type" value="Genomic_DNA"/>
</dbReference>
<evidence type="ECO:0000256" key="1">
    <source>
        <dbReference type="ARBA" id="ARBA00010923"/>
    </source>
</evidence>
<proteinExistence type="inferred from homology"/>
<keyword evidence="7" id="KW-1185">Reference proteome</keyword>
<dbReference type="AlphaFoldDB" id="M0DV17"/>
<dbReference type="GO" id="GO:0009307">
    <property type="term" value="P:DNA restriction-modification system"/>
    <property type="evidence" value="ECO:0007669"/>
    <property type="project" value="UniProtKB-KW"/>
</dbReference>
<sequence length="424" mass="48532">MTPQQQTFGKYTKEGSPGPELRDVTTHIVDSEHKSAPESERGYPLVKTSDLENGRIDFQNIARVDEDAYQEWTNRLTPRPGDIIFTREAPVGRVGIVPEDSEVCLGQRTVLIRTDSDKVDGQYLRYLLLSEDVQNRLHSLSTGSTVDHLNLEDLRSFELPELPSLEYQKKIGDSLSDFDQKIRVNDQINRAAQNVSQLLFKERFANKKSGSGQDQIREDTLPDGWKSGKLGDLMVKITDRIDPTEKPNSTPYLSLKHMAKASISIDEWGEAEESKSTKYDFERGQILFGRLRPYFCKVGIAPTNGICSTDIQVIEPKKENYWREFLLCQLTTQRFIDYCDRVSTGTRMPRVGWNDMCEYTVPIPPENRVKEFSKEIKPFIDQIINNIHESMNLQNSREVLLEGLITGDTTLDEPDENICEMNER</sequence>
<dbReference type="RefSeq" id="WP_006629038.1">
    <property type="nucleotide sequence ID" value="NZ_AOJD01000037.1"/>
</dbReference>
<dbReference type="InterPro" id="IPR052021">
    <property type="entry name" value="Type-I_RS_S_subunit"/>
</dbReference>
<gene>
    <name evidence="6" type="ORF">C472_06759</name>
</gene>
<feature type="domain" description="Type I restriction modification DNA specificity" evidence="5">
    <location>
        <begin position="43"/>
        <end position="190"/>
    </location>
</feature>
<dbReference type="SUPFAM" id="SSF116734">
    <property type="entry name" value="DNA methylase specificity domain"/>
    <property type="match status" value="2"/>
</dbReference>
<dbReference type="PATRIC" id="fig|1227485.3.peg.1299"/>
<evidence type="ECO:0000256" key="3">
    <source>
        <dbReference type="ARBA" id="ARBA00023125"/>
    </source>
</evidence>
<evidence type="ECO:0000313" key="7">
    <source>
        <dbReference type="Proteomes" id="UP000011523"/>
    </source>
</evidence>
<dbReference type="Proteomes" id="UP000011523">
    <property type="component" value="Unassembled WGS sequence"/>
</dbReference>
<name>M0DV17_9EURY</name>
<dbReference type="Pfam" id="PF01420">
    <property type="entry name" value="Methylase_S"/>
    <property type="match status" value="2"/>
</dbReference>
<dbReference type="OrthoDB" id="214860at2157"/>
<accession>M0DV17</accession>
<protein>
    <submittedName>
        <fullName evidence="6">Restriction modification system DNA specificity domain-containing protein</fullName>
    </submittedName>
</protein>
<dbReference type="PANTHER" id="PTHR30408:SF13">
    <property type="entry name" value="TYPE I RESTRICTION ENZYME HINDI SPECIFICITY SUBUNIT"/>
    <property type="match status" value="1"/>
</dbReference>
<dbReference type="Gene3D" id="3.90.220.20">
    <property type="entry name" value="DNA methylase specificity domains"/>
    <property type="match status" value="2"/>
</dbReference>
<dbReference type="PANTHER" id="PTHR30408">
    <property type="entry name" value="TYPE-1 RESTRICTION ENZYME ECOKI SPECIFICITY PROTEIN"/>
    <property type="match status" value="1"/>
</dbReference>
<keyword evidence="2" id="KW-0680">Restriction system</keyword>